<dbReference type="Gene3D" id="3.40.630.30">
    <property type="match status" value="1"/>
</dbReference>
<proteinExistence type="predicted"/>
<keyword evidence="1" id="KW-1133">Transmembrane helix</keyword>
<keyword evidence="1" id="KW-0472">Membrane</keyword>
<dbReference type="EMBL" id="FPHC01000017">
    <property type="protein sequence ID" value="SFV51062.1"/>
    <property type="molecule type" value="Genomic_DNA"/>
</dbReference>
<gene>
    <name evidence="2" type="ORF">MNB_SV-6-1064</name>
</gene>
<feature type="transmembrane region" description="Helical" evidence="1">
    <location>
        <begin position="6"/>
        <end position="24"/>
    </location>
</feature>
<name>A0A1W1BC20_9ZZZZ</name>
<evidence type="ECO:0008006" key="3">
    <source>
        <dbReference type="Google" id="ProtNLM"/>
    </source>
</evidence>
<dbReference type="InterPro" id="IPR016181">
    <property type="entry name" value="Acyl_CoA_acyltransferase"/>
</dbReference>
<reference evidence="2" key="1">
    <citation type="submission" date="2016-10" db="EMBL/GenBank/DDBJ databases">
        <authorList>
            <person name="de Groot N.N."/>
        </authorList>
    </citation>
    <scope>NUCLEOTIDE SEQUENCE</scope>
</reference>
<dbReference type="SUPFAM" id="SSF55729">
    <property type="entry name" value="Acyl-CoA N-acyltransferases (Nat)"/>
    <property type="match status" value="1"/>
</dbReference>
<evidence type="ECO:0000256" key="1">
    <source>
        <dbReference type="SAM" id="Phobius"/>
    </source>
</evidence>
<organism evidence="2">
    <name type="scientific">hydrothermal vent metagenome</name>
    <dbReference type="NCBI Taxonomy" id="652676"/>
    <lineage>
        <taxon>unclassified sequences</taxon>
        <taxon>metagenomes</taxon>
        <taxon>ecological metagenomes</taxon>
    </lineage>
</organism>
<protein>
    <recommendedName>
        <fullName evidence="3">N-acetyltransferase domain-containing protein</fullName>
    </recommendedName>
</protein>
<evidence type="ECO:0000313" key="2">
    <source>
        <dbReference type="EMBL" id="SFV51062.1"/>
    </source>
</evidence>
<keyword evidence="1" id="KW-0812">Transmembrane</keyword>
<dbReference type="AlphaFoldDB" id="A0A1W1BC20"/>
<accession>A0A1W1BC20</accession>
<sequence length="206" mass="23749">MSPAIIEWIGYISSIVILISLTMSSIIKLRWINLLGALLFSIYGILIDAMPVALVNFGIVLIDAYYLWRLYTQKENFVVVKADIGSALFEYFIDENRAEIERLVDIEKIEESDMAVYTLRDNNLAGIMIGSMVDEHTLNIKLDFVVPNYRDFKIGQFIFIGNKHLFKERGITRVVTQARDTEHQIYLQKIGFKQLGDSLNEYEKIL</sequence>